<evidence type="ECO:0000256" key="9">
    <source>
        <dbReference type="HAMAP-Rule" id="MF_00639"/>
    </source>
</evidence>
<dbReference type="Pfam" id="PF21799">
    <property type="entry name" value="MurD-like_N"/>
    <property type="match status" value="1"/>
</dbReference>
<dbReference type="UniPathway" id="UPA00219"/>
<dbReference type="GO" id="GO:0008764">
    <property type="term" value="F:UDP-N-acetylmuramoylalanine-D-glutamate ligase activity"/>
    <property type="evidence" value="ECO:0007669"/>
    <property type="project" value="UniProtKB-UniRule"/>
</dbReference>
<evidence type="ECO:0000256" key="8">
    <source>
        <dbReference type="ARBA" id="ARBA00023306"/>
    </source>
</evidence>
<dbReference type="Gene3D" id="3.40.50.720">
    <property type="entry name" value="NAD(P)-binding Rossmann-like Domain"/>
    <property type="match status" value="1"/>
</dbReference>
<evidence type="ECO:0000256" key="2">
    <source>
        <dbReference type="ARBA" id="ARBA00004752"/>
    </source>
</evidence>
<dbReference type="AlphaFoldDB" id="A0A0D2HY10"/>
<organism evidence="13 14">
    <name type="scientific">Dethiosulfatarculus sandiegensis</name>
    <dbReference type="NCBI Taxonomy" id="1429043"/>
    <lineage>
        <taxon>Bacteria</taxon>
        <taxon>Pseudomonadati</taxon>
        <taxon>Thermodesulfobacteriota</taxon>
        <taxon>Desulfarculia</taxon>
        <taxon>Desulfarculales</taxon>
        <taxon>Desulfarculaceae</taxon>
        <taxon>Dethiosulfatarculus</taxon>
    </lineage>
</organism>
<feature type="domain" description="Mur ligase central" evidence="12">
    <location>
        <begin position="102"/>
        <end position="280"/>
    </location>
</feature>
<dbReference type="GO" id="GO:0005737">
    <property type="term" value="C:cytoplasm"/>
    <property type="evidence" value="ECO:0007669"/>
    <property type="project" value="UniProtKB-SubCell"/>
</dbReference>
<dbReference type="SUPFAM" id="SSF53623">
    <property type="entry name" value="MurD-like peptide ligases, catalytic domain"/>
    <property type="match status" value="1"/>
</dbReference>
<dbReference type="PATRIC" id="fig|1429043.3.peg.1005"/>
<dbReference type="Gene3D" id="3.90.190.20">
    <property type="entry name" value="Mur ligase, C-terminal domain"/>
    <property type="match status" value="1"/>
</dbReference>
<dbReference type="SUPFAM" id="SSF53244">
    <property type="entry name" value="MurD-like peptide ligases, peptide-binding domain"/>
    <property type="match status" value="1"/>
</dbReference>
<evidence type="ECO:0000256" key="3">
    <source>
        <dbReference type="ARBA" id="ARBA00022490"/>
    </source>
</evidence>
<evidence type="ECO:0000256" key="7">
    <source>
        <dbReference type="ARBA" id="ARBA00022840"/>
    </source>
</evidence>
<comment type="function">
    <text evidence="9 10">Cell wall formation. Catalyzes the addition of glutamate to the nucleotide precursor UDP-N-acetylmuramoyl-L-alanine (UMA).</text>
</comment>
<comment type="catalytic activity">
    <reaction evidence="9 10">
        <text>UDP-N-acetyl-alpha-D-muramoyl-L-alanine + D-glutamate + ATP = UDP-N-acetyl-alpha-D-muramoyl-L-alanyl-D-glutamate + ADP + phosphate + H(+)</text>
        <dbReference type="Rhea" id="RHEA:16429"/>
        <dbReference type="ChEBI" id="CHEBI:15378"/>
        <dbReference type="ChEBI" id="CHEBI:29986"/>
        <dbReference type="ChEBI" id="CHEBI:30616"/>
        <dbReference type="ChEBI" id="CHEBI:43474"/>
        <dbReference type="ChEBI" id="CHEBI:83898"/>
        <dbReference type="ChEBI" id="CHEBI:83900"/>
        <dbReference type="ChEBI" id="CHEBI:456216"/>
        <dbReference type="EC" id="6.3.2.9"/>
    </reaction>
</comment>
<dbReference type="InterPro" id="IPR013221">
    <property type="entry name" value="Mur_ligase_cen"/>
</dbReference>
<dbReference type="EMBL" id="AZAC01000004">
    <property type="protein sequence ID" value="KIX15193.1"/>
    <property type="molecule type" value="Genomic_DNA"/>
</dbReference>
<dbReference type="Gene3D" id="3.40.1190.10">
    <property type="entry name" value="Mur-like, catalytic domain"/>
    <property type="match status" value="1"/>
</dbReference>
<dbReference type="Pfam" id="PF02875">
    <property type="entry name" value="Mur_ligase_C"/>
    <property type="match status" value="1"/>
</dbReference>
<keyword evidence="9 10" id="KW-0133">Cell shape</keyword>
<dbReference type="InParanoid" id="A0A0D2HY10"/>
<feature type="domain" description="Mur ligase C-terminal" evidence="11">
    <location>
        <begin position="302"/>
        <end position="412"/>
    </location>
</feature>
<dbReference type="InterPro" id="IPR036565">
    <property type="entry name" value="Mur-like_cat_sf"/>
</dbReference>
<keyword evidence="7 9" id="KW-0067">ATP-binding</keyword>
<keyword evidence="4 9" id="KW-0436">Ligase</keyword>
<dbReference type="FunCoup" id="A0A0D2HY10">
    <property type="interactions" value="538"/>
</dbReference>
<keyword evidence="8 9" id="KW-0131">Cell cycle</keyword>
<dbReference type="HAMAP" id="MF_00639">
    <property type="entry name" value="MurD"/>
    <property type="match status" value="1"/>
</dbReference>
<evidence type="ECO:0000256" key="10">
    <source>
        <dbReference type="RuleBase" id="RU003664"/>
    </source>
</evidence>
<dbReference type="Pfam" id="PF08245">
    <property type="entry name" value="Mur_ligase_M"/>
    <property type="match status" value="1"/>
</dbReference>
<dbReference type="GO" id="GO:0051301">
    <property type="term" value="P:cell division"/>
    <property type="evidence" value="ECO:0007669"/>
    <property type="project" value="UniProtKB-KW"/>
</dbReference>
<comment type="subcellular location">
    <subcellularLocation>
        <location evidence="1 9 10">Cytoplasm</location>
    </subcellularLocation>
</comment>
<dbReference type="InterPro" id="IPR036615">
    <property type="entry name" value="Mur_ligase_C_dom_sf"/>
</dbReference>
<dbReference type="GO" id="GO:0005524">
    <property type="term" value="F:ATP binding"/>
    <property type="evidence" value="ECO:0007669"/>
    <property type="project" value="UniProtKB-UniRule"/>
</dbReference>
<dbReference type="Proteomes" id="UP000032233">
    <property type="component" value="Unassembled WGS sequence"/>
</dbReference>
<dbReference type="SUPFAM" id="SSF51984">
    <property type="entry name" value="MurCD N-terminal domain"/>
    <property type="match status" value="1"/>
</dbReference>
<dbReference type="GO" id="GO:0008360">
    <property type="term" value="P:regulation of cell shape"/>
    <property type="evidence" value="ECO:0007669"/>
    <property type="project" value="UniProtKB-KW"/>
</dbReference>
<accession>A0A0D2HY10</accession>
<evidence type="ECO:0000256" key="4">
    <source>
        <dbReference type="ARBA" id="ARBA00022598"/>
    </source>
</evidence>
<keyword evidence="6 9" id="KW-0547">Nucleotide-binding</keyword>
<dbReference type="STRING" id="1429043.X474_04710"/>
<dbReference type="InterPro" id="IPR018109">
    <property type="entry name" value="Folylpolyglutamate_synth_CS"/>
</dbReference>
<keyword evidence="3 9" id="KW-0963">Cytoplasm</keyword>
<dbReference type="PROSITE" id="PS01011">
    <property type="entry name" value="FOLYLPOLYGLU_SYNT_1"/>
    <property type="match status" value="1"/>
</dbReference>
<comment type="similarity">
    <text evidence="9">Belongs to the MurCDEF family.</text>
</comment>
<keyword evidence="9 10" id="KW-0573">Peptidoglycan synthesis</keyword>
<dbReference type="GO" id="GO:0071555">
    <property type="term" value="P:cell wall organization"/>
    <property type="evidence" value="ECO:0007669"/>
    <property type="project" value="UniProtKB-KW"/>
</dbReference>
<dbReference type="PANTHER" id="PTHR43692">
    <property type="entry name" value="UDP-N-ACETYLMURAMOYLALANINE--D-GLUTAMATE LIGASE"/>
    <property type="match status" value="1"/>
</dbReference>
<keyword evidence="14" id="KW-1185">Reference proteome</keyword>
<proteinExistence type="inferred from homology"/>
<evidence type="ECO:0000256" key="5">
    <source>
        <dbReference type="ARBA" id="ARBA00022618"/>
    </source>
</evidence>
<evidence type="ECO:0000256" key="1">
    <source>
        <dbReference type="ARBA" id="ARBA00004496"/>
    </source>
</evidence>
<evidence type="ECO:0000313" key="14">
    <source>
        <dbReference type="Proteomes" id="UP000032233"/>
    </source>
</evidence>
<comment type="pathway">
    <text evidence="2 9 10">Cell wall biogenesis; peptidoglycan biosynthesis.</text>
</comment>
<feature type="binding site" evidence="9">
    <location>
        <begin position="104"/>
        <end position="110"/>
    </location>
    <ligand>
        <name>ATP</name>
        <dbReference type="ChEBI" id="CHEBI:30616"/>
    </ligand>
</feature>
<dbReference type="EC" id="6.3.2.9" evidence="9 10"/>
<evidence type="ECO:0000313" key="13">
    <source>
        <dbReference type="EMBL" id="KIX15193.1"/>
    </source>
</evidence>
<keyword evidence="9 10" id="KW-0961">Cell wall biogenesis/degradation</keyword>
<dbReference type="GO" id="GO:0009252">
    <property type="term" value="P:peptidoglycan biosynthetic process"/>
    <property type="evidence" value="ECO:0007669"/>
    <property type="project" value="UniProtKB-UniRule"/>
</dbReference>
<evidence type="ECO:0000259" key="11">
    <source>
        <dbReference type="Pfam" id="PF02875"/>
    </source>
</evidence>
<sequence length="441" mass="47295">MVAGAGVSGVAAARLCLGRGARVTVTDQGAGSEKAGELKSSGAELHFGGFREDDFTSCDLLVLSPGIDPRLDEVCAAKAKGMPVLGEMELGFRFLESPCVMVTGTNGKSTVTTLIGLLLEAEGFEVFTGGNLGEPLCSLINSGRRVDWAVLEVSSFQADTAPTMVPKVGVLLNISEDHLNRYRDFTAYADSKFSFFLRQGPEDVAIFKADDKEISKRVPMANAQIQYFSESALLRPGGWLEGDDLVISARDQEQMRVDASQTPLQGTFNRLNLLAACMAAKACKVGPNAMNRVVREFKGLPHRVELVGAINQVDYVNDSKATNVGAVQAALGSLDRDLILLLGGRDKKGVFADLAPFMGPRLKGLICFGEAGPTICEQLQPYIKGHLVEDLATAFELSRRIARPGDMVLFSPGCASFDAYKSYGQRGDHFRSLVLEALSGN</sequence>
<reference evidence="13 14" key="1">
    <citation type="submission" date="2013-11" db="EMBL/GenBank/DDBJ databases">
        <title>Metagenomic analysis of a methanogenic consortium involved in long chain n-alkane degradation.</title>
        <authorList>
            <person name="Davidova I.A."/>
            <person name="Callaghan A.V."/>
            <person name="Wawrik B."/>
            <person name="Pruitt S."/>
            <person name="Marks C."/>
            <person name="Duncan K.E."/>
            <person name="Suflita J.M."/>
        </authorList>
    </citation>
    <scope>NUCLEOTIDE SEQUENCE [LARGE SCALE GENOMIC DNA]</scope>
    <source>
        <strain evidence="13 14">SPR</strain>
    </source>
</reference>
<dbReference type="NCBIfam" id="TIGR01087">
    <property type="entry name" value="murD"/>
    <property type="match status" value="1"/>
</dbReference>
<evidence type="ECO:0000259" key="12">
    <source>
        <dbReference type="Pfam" id="PF08245"/>
    </source>
</evidence>
<keyword evidence="5 9" id="KW-0132">Cell division</keyword>
<gene>
    <name evidence="9" type="primary">murD</name>
    <name evidence="13" type="ORF">X474_04710</name>
</gene>
<protein>
    <recommendedName>
        <fullName evidence="9 10">UDP-N-acetylmuramoylalanine--D-glutamate ligase</fullName>
        <ecNumber evidence="9 10">6.3.2.9</ecNumber>
    </recommendedName>
    <alternativeName>
        <fullName evidence="9">D-glutamic acid-adding enzyme</fullName>
    </alternativeName>
    <alternativeName>
        <fullName evidence="9">UDP-N-acetylmuramoyl-L-alanyl-D-glutamate synthetase</fullName>
    </alternativeName>
</protein>
<comment type="caution">
    <text evidence="13">The sequence shown here is derived from an EMBL/GenBank/DDBJ whole genome shotgun (WGS) entry which is preliminary data.</text>
</comment>
<dbReference type="PANTHER" id="PTHR43692:SF1">
    <property type="entry name" value="UDP-N-ACETYLMURAMOYLALANINE--D-GLUTAMATE LIGASE"/>
    <property type="match status" value="1"/>
</dbReference>
<evidence type="ECO:0000256" key="6">
    <source>
        <dbReference type="ARBA" id="ARBA00022741"/>
    </source>
</evidence>
<dbReference type="InterPro" id="IPR004101">
    <property type="entry name" value="Mur_ligase_C"/>
</dbReference>
<dbReference type="GO" id="GO:0004326">
    <property type="term" value="F:tetrahydrofolylpolyglutamate synthase activity"/>
    <property type="evidence" value="ECO:0007669"/>
    <property type="project" value="InterPro"/>
</dbReference>
<dbReference type="InterPro" id="IPR005762">
    <property type="entry name" value="MurD"/>
</dbReference>
<name>A0A0D2HY10_9BACT</name>